<evidence type="ECO:0008006" key="3">
    <source>
        <dbReference type="Google" id="ProtNLM"/>
    </source>
</evidence>
<proteinExistence type="predicted"/>
<evidence type="ECO:0000313" key="2">
    <source>
        <dbReference type="Proteomes" id="UP000649617"/>
    </source>
</evidence>
<keyword evidence="2" id="KW-1185">Reference proteome</keyword>
<reference evidence="1" key="1">
    <citation type="submission" date="2021-02" db="EMBL/GenBank/DDBJ databases">
        <authorList>
            <person name="Dougan E. K."/>
            <person name="Rhodes N."/>
            <person name="Thang M."/>
            <person name="Chan C."/>
        </authorList>
    </citation>
    <scope>NUCLEOTIDE SEQUENCE</scope>
</reference>
<sequence length="526" mass="58176">MAPLHGKPPKTRLAAAAVAVTFLANRGQAPRVLVRTLQCSAWRPVSHTELGASQAKGQCQTQKEVALLIDGDHIGPQWFQSVTWALQNMTGQRPKVALCFGAPHLASSWKSHLAQHGLIFRAVQRQNTTNGPDPNDAAIIDAANALVAANPDSCIAIASTDSDFLGYHLQLQERGVSSMALVPYASDEKRCALSGVPALRFQIPLGSPNDFAAAFEARFGQTYDEEAARQVFDEVGQALQELGYLTPKQPAFPTVRSLATFFHANRVQDVQLYPWCVAAFLARPLLEEAIPNPGDLFFFEAMEGRKRPGTSRWCVLRAAAGEEPAGHRLAFAVLSWLGYEVQKDQPAALWEELRAFWRRNGKSLRINLKRARQIAPITPDNENDCEERLQFLDEIFRDNAVRQQWRAPPDDRDSRLWFTAPTCSSLIRNNPHSLMESKLGDHANPCLEGGSALGDTRRCVCVCVACSRLTRQGYLRSADAPRAEVMLAMLALLQDRGIEMPKHSYVLTHCLAQEAILQRSNPLSRG</sequence>
<name>A0A812U1A5_SYMPI</name>
<comment type="caution">
    <text evidence="1">The sequence shown here is derived from an EMBL/GenBank/DDBJ whole genome shotgun (WGS) entry which is preliminary data.</text>
</comment>
<dbReference type="OrthoDB" id="411175at2759"/>
<dbReference type="Proteomes" id="UP000649617">
    <property type="component" value="Unassembled WGS sequence"/>
</dbReference>
<evidence type="ECO:0000313" key="1">
    <source>
        <dbReference type="EMBL" id="CAE7558091.1"/>
    </source>
</evidence>
<protein>
    <recommendedName>
        <fullName evidence="3">NYN domain-containing protein</fullName>
    </recommendedName>
</protein>
<accession>A0A812U1A5</accession>
<organism evidence="1 2">
    <name type="scientific">Symbiodinium pilosum</name>
    <name type="common">Dinoflagellate</name>
    <dbReference type="NCBI Taxonomy" id="2952"/>
    <lineage>
        <taxon>Eukaryota</taxon>
        <taxon>Sar</taxon>
        <taxon>Alveolata</taxon>
        <taxon>Dinophyceae</taxon>
        <taxon>Suessiales</taxon>
        <taxon>Symbiodiniaceae</taxon>
        <taxon>Symbiodinium</taxon>
    </lineage>
</organism>
<gene>
    <name evidence="1" type="ORF">SPIL2461_LOCUS14886</name>
</gene>
<dbReference type="EMBL" id="CAJNIZ010035225">
    <property type="protein sequence ID" value="CAE7558091.1"/>
    <property type="molecule type" value="Genomic_DNA"/>
</dbReference>
<dbReference type="AlphaFoldDB" id="A0A812U1A5"/>